<name>A0A2B0N035_BACCE</name>
<evidence type="ECO:0000313" key="11">
    <source>
        <dbReference type="EMBL" id="PFK46446.1"/>
    </source>
</evidence>
<evidence type="ECO:0000256" key="7">
    <source>
        <dbReference type="ARBA" id="ARBA00034808"/>
    </source>
</evidence>
<dbReference type="InterPro" id="IPR000212">
    <property type="entry name" value="DNA_helicase_UvrD/REP"/>
</dbReference>
<comment type="catalytic activity">
    <reaction evidence="8">
        <text>ATP + H2O = ADP + phosphate + H(+)</text>
        <dbReference type="Rhea" id="RHEA:13065"/>
        <dbReference type="ChEBI" id="CHEBI:15377"/>
        <dbReference type="ChEBI" id="CHEBI:15378"/>
        <dbReference type="ChEBI" id="CHEBI:30616"/>
        <dbReference type="ChEBI" id="CHEBI:43474"/>
        <dbReference type="ChEBI" id="CHEBI:456216"/>
        <dbReference type="EC" id="5.6.2.4"/>
    </reaction>
</comment>
<dbReference type="GO" id="GO:0000725">
    <property type="term" value="P:recombinational repair"/>
    <property type="evidence" value="ECO:0007669"/>
    <property type="project" value="TreeGrafter"/>
</dbReference>
<evidence type="ECO:0000313" key="12">
    <source>
        <dbReference type="Proteomes" id="UP000242656"/>
    </source>
</evidence>
<dbReference type="GO" id="GO:0005829">
    <property type="term" value="C:cytosol"/>
    <property type="evidence" value="ECO:0007669"/>
    <property type="project" value="TreeGrafter"/>
</dbReference>
<protein>
    <recommendedName>
        <fullName evidence="7">DNA 3'-5' helicase</fullName>
        <ecNumber evidence="7">5.6.2.4</ecNumber>
    </recommendedName>
</protein>
<evidence type="ECO:0000256" key="6">
    <source>
        <dbReference type="ARBA" id="ARBA00034617"/>
    </source>
</evidence>
<evidence type="ECO:0000256" key="2">
    <source>
        <dbReference type="ARBA" id="ARBA00022801"/>
    </source>
</evidence>
<dbReference type="Pfam" id="PF00580">
    <property type="entry name" value="UvrD-helicase"/>
    <property type="match status" value="1"/>
</dbReference>
<dbReference type="Gene3D" id="3.40.50.300">
    <property type="entry name" value="P-loop containing nucleotide triphosphate hydrolases"/>
    <property type="match status" value="4"/>
</dbReference>
<dbReference type="SUPFAM" id="SSF52540">
    <property type="entry name" value="P-loop containing nucleoside triphosphate hydrolases"/>
    <property type="match status" value="1"/>
</dbReference>
<sequence>MVDNDDFRRSIACAPHTDSITVQAGPGSGKTTLLIERLKYIIENRINALSGIACITYTNAAKEEIMMRLQNEGVQLPNELFIGTIHSFLLEHVIKPYSHFKHKEGIPYKLASVGFARGYKDYIANMLGRPHYHINESIFKSFESLGRDEKGNPYCYRNKISPSDALTWKNFIKNKGYIDQQDVIYLSYLILKKYGHIRNAFSSRFKYIFVDEYQDVTYYQEKLFSLLEHSSFFCVGDTNQSIYSFTGAKPEIFQAKWNNESHRNYMLTNNFRSTQHIVQFANYKTEIEQTGAGNNATRKQKVIFIKDIKEASEAIQLFQSICTDIECEEQKKPFMILARRNDYVKNINSLLKKHEVEVSPFFKKLAKEHYRRFQILQNFILAISYKRRNEFDRAVERMSEAFSYLFFNEHPNYIALVEIGYSMFMWKKLQIFTLQFLDNLVLTETSVEELFVVLKKFLMEESKKLYGKPIGKKLNMLNYKWKNQVKASKNTMLSHLIEQVELQGHFSESEGSVLNIHDAKGQEAECVLVMAEYESQLKEWLGKNGEIEEARVGYVAFSRARKLLCVWAPSIQESNYMHLQQHVQFVDKTYAAEMESV</sequence>
<gene>
    <name evidence="11" type="ORF">COI93_04465</name>
</gene>
<dbReference type="GO" id="GO:0005524">
    <property type="term" value="F:ATP binding"/>
    <property type="evidence" value="ECO:0007669"/>
    <property type="project" value="UniProtKB-UniRule"/>
</dbReference>
<dbReference type="InterPro" id="IPR014016">
    <property type="entry name" value="UvrD-like_ATP-bd"/>
</dbReference>
<dbReference type="InterPro" id="IPR027417">
    <property type="entry name" value="P-loop_NTPase"/>
</dbReference>
<dbReference type="PROSITE" id="PS51198">
    <property type="entry name" value="UVRD_HELICASE_ATP_BIND"/>
    <property type="match status" value="1"/>
</dbReference>
<dbReference type="EC" id="5.6.2.4" evidence="7"/>
<comment type="catalytic activity">
    <reaction evidence="6">
        <text>Couples ATP hydrolysis with the unwinding of duplex DNA by translocating in the 3'-5' direction.</text>
        <dbReference type="EC" id="5.6.2.4"/>
    </reaction>
</comment>
<evidence type="ECO:0000259" key="10">
    <source>
        <dbReference type="PROSITE" id="PS51198"/>
    </source>
</evidence>
<dbReference type="AlphaFoldDB" id="A0A2B0N035"/>
<keyword evidence="4 9" id="KW-0067">ATP-binding</keyword>
<organism evidence="11 12">
    <name type="scientific">Bacillus cereus</name>
    <dbReference type="NCBI Taxonomy" id="1396"/>
    <lineage>
        <taxon>Bacteria</taxon>
        <taxon>Bacillati</taxon>
        <taxon>Bacillota</taxon>
        <taxon>Bacilli</taxon>
        <taxon>Bacillales</taxon>
        <taxon>Bacillaceae</taxon>
        <taxon>Bacillus</taxon>
        <taxon>Bacillus cereus group</taxon>
    </lineage>
</organism>
<evidence type="ECO:0000256" key="9">
    <source>
        <dbReference type="PROSITE-ProRule" id="PRU00560"/>
    </source>
</evidence>
<accession>A0A2B0N035</accession>
<dbReference type="RefSeq" id="WP_098489826.1">
    <property type="nucleotide sequence ID" value="NZ_NUWN01000017.1"/>
</dbReference>
<dbReference type="CDD" id="cd17932">
    <property type="entry name" value="DEXQc_UvrD"/>
    <property type="match status" value="1"/>
</dbReference>
<evidence type="ECO:0000256" key="8">
    <source>
        <dbReference type="ARBA" id="ARBA00048988"/>
    </source>
</evidence>
<evidence type="ECO:0000256" key="4">
    <source>
        <dbReference type="ARBA" id="ARBA00022840"/>
    </source>
</evidence>
<keyword evidence="5" id="KW-0413">Isomerase</keyword>
<comment type="caution">
    <text evidence="11">The sequence shown here is derived from an EMBL/GenBank/DDBJ whole genome shotgun (WGS) entry which is preliminary data.</text>
</comment>
<feature type="domain" description="UvrD-like helicase ATP-binding" evidence="10">
    <location>
        <begin position="3"/>
        <end position="274"/>
    </location>
</feature>
<keyword evidence="2 9" id="KW-0378">Hydrolase</keyword>
<keyword evidence="1 9" id="KW-0547">Nucleotide-binding</keyword>
<evidence type="ECO:0000256" key="1">
    <source>
        <dbReference type="ARBA" id="ARBA00022741"/>
    </source>
</evidence>
<feature type="binding site" evidence="9">
    <location>
        <begin position="24"/>
        <end position="31"/>
    </location>
    <ligand>
        <name>ATP</name>
        <dbReference type="ChEBI" id="CHEBI:30616"/>
    </ligand>
</feature>
<dbReference type="GO" id="GO:0043138">
    <property type="term" value="F:3'-5' DNA helicase activity"/>
    <property type="evidence" value="ECO:0007669"/>
    <property type="project" value="UniProtKB-EC"/>
</dbReference>
<dbReference type="GO" id="GO:0016887">
    <property type="term" value="F:ATP hydrolysis activity"/>
    <property type="evidence" value="ECO:0007669"/>
    <property type="project" value="RHEA"/>
</dbReference>
<evidence type="ECO:0000256" key="5">
    <source>
        <dbReference type="ARBA" id="ARBA00023235"/>
    </source>
</evidence>
<dbReference type="EMBL" id="NUWN01000017">
    <property type="protein sequence ID" value="PFK46446.1"/>
    <property type="molecule type" value="Genomic_DNA"/>
</dbReference>
<keyword evidence="3 9" id="KW-0347">Helicase</keyword>
<dbReference type="PANTHER" id="PTHR11070">
    <property type="entry name" value="UVRD / RECB / PCRA DNA HELICASE FAMILY MEMBER"/>
    <property type="match status" value="1"/>
</dbReference>
<evidence type="ECO:0000256" key="3">
    <source>
        <dbReference type="ARBA" id="ARBA00022806"/>
    </source>
</evidence>
<reference evidence="11 12" key="1">
    <citation type="submission" date="2017-09" db="EMBL/GenBank/DDBJ databases">
        <title>Large-scale bioinformatics analysis of Bacillus genomes uncovers conserved roles of natural products in bacterial physiology.</title>
        <authorList>
            <consortium name="Agbiome Team Llc"/>
            <person name="Bleich R.M."/>
            <person name="Grubbs K.J."/>
            <person name="Santa Maria K.C."/>
            <person name="Allen S.E."/>
            <person name="Farag S."/>
            <person name="Shank E.A."/>
            <person name="Bowers A."/>
        </authorList>
    </citation>
    <scope>NUCLEOTIDE SEQUENCE [LARGE SCALE GENOMIC DNA]</scope>
    <source>
        <strain evidence="11 12">AFS083043</strain>
    </source>
</reference>
<dbReference type="InterPro" id="IPR014017">
    <property type="entry name" value="DNA_helicase_UvrD-like_C"/>
</dbReference>
<dbReference type="Pfam" id="PF13361">
    <property type="entry name" value="UvrD_C"/>
    <property type="match status" value="1"/>
</dbReference>
<dbReference type="PANTHER" id="PTHR11070:SF3">
    <property type="entry name" value="DNA 3'-5' HELICASE"/>
    <property type="match status" value="1"/>
</dbReference>
<dbReference type="GO" id="GO:0003677">
    <property type="term" value="F:DNA binding"/>
    <property type="evidence" value="ECO:0007669"/>
    <property type="project" value="InterPro"/>
</dbReference>
<proteinExistence type="predicted"/>
<dbReference type="Proteomes" id="UP000242656">
    <property type="component" value="Unassembled WGS sequence"/>
</dbReference>